<name>A0A926QM10_9BACL</name>
<evidence type="ECO:0000313" key="1">
    <source>
        <dbReference type="EMBL" id="MBD0384476.1"/>
    </source>
</evidence>
<proteinExistence type="predicted"/>
<gene>
    <name evidence="1" type="ORF">ICC18_31015</name>
</gene>
<keyword evidence="2" id="KW-1185">Reference proteome</keyword>
<dbReference type="AlphaFoldDB" id="A0A926QM10"/>
<protein>
    <submittedName>
        <fullName evidence="1">Transposase</fullName>
    </submittedName>
</protein>
<dbReference type="Proteomes" id="UP000650466">
    <property type="component" value="Unassembled WGS sequence"/>
</dbReference>
<dbReference type="EMBL" id="JACVVD010000020">
    <property type="protein sequence ID" value="MBD0384476.1"/>
    <property type="molecule type" value="Genomic_DNA"/>
</dbReference>
<organism evidence="1 2">
    <name type="scientific">Paenibacillus sedimenti</name>
    <dbReference type="NCBI Taxonomy" id="2770274"/>
    <lineage>
        <taxon>Bacteria</taxon>
        <taxon>Bacillati</taxon>
        <taxon>Bacillota</taxon>
        <taxon>Bacilli</taxon>
        <taxon>Bacillales</taxon>
        <taxon>Paenibacillaceae</taxon>
        <taxon>Paenibacillus</taxon>
    </lineage>
</organism>
<comment type="caution">
    <text evidence="1">The sequence shown here is derived from an EMBL/GenBank/DDBJ whole genome shotgun (WGS) entry which is preliminary data.</text>
</comment>
<accession>A0A926QM10</accession>
<reference evidence="1" key="1">
    <citation type="submission" date="2020-09" db="EMBL/GenBank/DDBJ databases">
        <title>Draft Genome Sequence of Paenibacillus sp. WST5.</title>
        <authorList>
            <person name="Bao Z."/>
        </authorList>
    </citation>
    <scope>NUCLEOTIDE SEQUENCE</scope>
    <source>
        <strain evidence="1">WST5</strain>
    </source>
</reference>
<evidence type="ECO:0000313" key="2">
    <source>
        <dbReference type="Proteomes" id="UP000650466"/>
    </source>
</evidence>
<sequence>MRGVAEVTATTLVAEIGQFIRFTSPRQLSYTPDLFLMTIQVELVVGKEDVDQRYFIPLSVRSDGVMQGYILTRFLKRTQMHQDLVLDTTSRKCRELRPLRLCTPKQRKFHQ</sequence>